<sequence>PLFHEYPTDPQTYGIDEQFMWGSVVLFSPFLFENQTEVNAYLPDDVWYEPTEDFAKLYPNRGHVKLPDSRLFPPFHLRGGYILPIGCDKAINTQMLREKPINLEVYPKNKSAKGDMYWDDGDSLNTIETNHYNFYEFELLSNCSLHIVVKTKGYNSEKPQIIEKVLIANTFNAKINALVDGKPVESVVLKDDSTRISVNIDLNSGKVGQKWVIDWKTADNTCNLK</sequence>
<keyword evidence="3" id="KW-1185">Reference proteome</keyword>
<evidence type="ECO:0000313" key="3">
    <source>
        <dbReference type="Proteomes" id="UP000759131"/>
    </source>
</evidence>
<name>A0A7R9LJB7_9ACAR</name>
<protein>
    <recommendedName>
        <fullName evidence="1">Glycosyl hydrolase family 31 C-terminal domain-containing protein</fullName>
    </recommendedName>
</protein>
<dbReference type="InterPro" id="IPR048395">
    <property type="entry name" value="Glyco_hydro_31_C"/>
</dbReference>
<feature type="non-terminal residue" evidence="2">
    <location>
        <position position="1"/>
    </location>
</feature>
<dbReference type="InterPro" id="IPR013780">
    <property type="entry name" value="Glyco_hydro_b"/>
</dbReference>
<dbReference type="Proteomes" id="UP000759131">
    <property type="component" value="Unassembled WGS sequence"/>
</dbReference>
<dbReference type="OrthoDB" id="6499253at2759"/>
<evidence type="ECO:0000313" key="2">
    <source>
        <dbReference type="EMBL" id="CAD7642658.1"/>
    </source>
</evidence>
<dbReference type="EMBL" id="CAJPIZ010027653">
    <property type="protein sequence ID" value="CAG2119300.1"/>
    <property type="molecule type" value="Genomic_DNA"/>
</dbReference>
<dbReference type="Pfam" id="PF21365">
    <property type="entry name" value="Glyco_hydro_31_3rd"/>
    <property type="match status" value="1"/>
</dbReference>
<dbReference type="EMBL" id="OC882228">
    <property type="protein sequence ID" value="CAD7642658.1"/>
    <property type="molecule type" value="Genomic_DNA"/>
</dbReference>
<evidence type="ECO:0000259" key="1">
    <source>
        <dbReference type="Pfam" id="PF21365"/>
    </source>
</evidence>
<dbReference type="PANTHER" id="PTHR22762">
    <property type="entry name" value="ALPHA-GLUCOSIDASE"/>
    <property type="match status" value="1"/>
</dbReference>
<dbReference type="AlphaFoldDB" id="A0A7R9LJB7"/>
<accession>A0A7R9LJB7</accession>
<reference evidence="2" key="1">
    <citation type="submission" date="2020-11" db="EMBL/GenBank/DDBJ databases">
        <authorList>
            <person name="Tran Van P."/>
        </authorList>
    </citation>
    <scope>NUCLEOTIDE SEQUENCE</scope>
</reference>
<proteinExistence type="predicted"/>
<dbReference type="SUPFAM" id="SSF51011">
    <property type="entry name" value="Glycosyl hydrolase domain"/>
    <property type="match status" value="1"/>
</dbReference>
<gene>
    <name evidence="2" type="ORF">OSB1V03_LOCUS19249</name>
</gene>
<feature type="domain" description="Glycosyl hydrolase family 31 C-terminal" evidence="1">
    <location>
        <begin position="1"/>
        <end position="83"/>
    </location>
</feature>
<dbReference type="Gene3D" id="2.60.40.1180">
    <property type="entry name" value="Golgi alpha-mannosidase II"/>
    <property type="match status" value="2"/>
</dbReference>
<organism evidence="2">
    <name type="scientific">Medioppia subpectinata</name>
    <dbReference type="NCBI Taxonomy" id="1979941"/>
    <lineage>
        <taxon>Eukaryota</taxon>
        <taxon>Metazoa</taxon>
        <taxon>Ecdysozoa</taxon>
        <taxon>Arthropoda</taxon>
        <taxon>Chelicerata</taxon>
        <taxon>Arachnida</taxon>
        <taxon>Acari</taxon>
        <taxon>Acariformes</taxon>
        <taxon>Sarcoptiformes</taxon>
        <taxon>Oribatida</taxon>
        <taxon>Brachypylina</taxon>
        <taxon>Oppioidea</taxon>
        <taxon>Oppiidae</taxon>
        <taxon>Medioppia</taxon>
    </lineage>
</organism>
<dbReference type="PANTHER" id="PTHR22762:SF133">
    <property type="entry name" value="P-TYPE DOMAIN-CONTAINING PROTEIN"/>
    <property type="match status" value="1"/>
</dbReference>
<dbReference type="GO" id="GO:0004558">
    <property type="term" value="F:alpha-1,4-glucosidase activity"/>
    <property type="evidence" value="ECO:0007669"/>
    <property type="project" value="TreeGrafter"/>
</dbReference>